<dbReference type="Proteomes" id="UP000247498">
    <property type="component" value="Unassembled WGS sequence"/>
</dbReference>
<proteinExistence type="predicted"/>
<keyword evidence="2" id="KW-0472">Membrane</keyword>
<dbReference type="AlphaFoldDB" id="A0A2V0P0E0"/>
<organism evidence="3 4">
    <name type="scientific">Raphidocelis subcapitata</name>
    <dbReference type="NCBI Taxonomy" id="307507"/>
    <lineage>
        <taxon>Eukaryota</taxon>
        <taxon>Viridiplantae</taxon>
        <taxon>Chlorophyta</taxon>
        <taxon>core chlorophytes</taxon>
        <taxon>Chlorophyceae</taxon>
        <taxon>CS clade</taxon>
        <taxon>Sphaeropleales</taxon>
        <taxon>Selenastraceae</taxon>
        <taxon>Raphidocelis</taxon>
    </lineage>
</organism>
<feature type="transmembrane region" description="Helical" evidence="2">
    <location>
        <begin position="20"/>
        <end position="40"/>
    </location>
</feature>
<name>A0A2V0P0E0_9CHLO</name>
<evidence type="ECO:0000313" key="4">
    <source>
        <dbReference type="Proteomes" id="UP000247498"/>
    </source>
</evidence>
<gene>
    <name evidence="3" type="ORF">Rsub_03633</name>
</gene>
<keyword evidence="4" id="KW-1185">Reference proteome</keyword>
<feature type="coiled-coil region" evidence="1">
    <location>
        <begin position="53"/>
        <end position="93"/>
    </location>
</feature>
<reference evidence="3 4" key="1">
    <citation type="journal article" date="2018" name="Sci. Rep.">
        <title>Raphidocelis subcapitata (=Pseudokirchneriella subcapitata) provides an insight into genome evolution and environmental adaptations in the Sphaeropleales.</title>
        <authorList>
            <person name="Suzuki S."/>
            <person name="Yamaguchi H."/>
            <person name="Nakajima N."/>
            <person name="Kawachi M."/>
        </authorList>
    </citation>
    <scope>NUCLEOTIDE SEQUENCE [LARGE SCALE GENOMIC DNA]</scope>
    <source>
        <strain evidence="3 4">NIES-35</strain>
    </source>
</reference>
<accession>A0A2V0P0E0</accession>
<protein>
    <submittedName>
        <fullName evidence="3">Uncharacterized protein</fullName>
    </submittedName>
</protein>
<evidence type="ECO:0000313" key="3">
    <source>
        <dbReference type="EMBL" id="GBF91313.1"/>
    </source>
</evidence>
<dbReference type="EMBL" id="BDRX01000023">
    <property type="protein sequence ID" value="GBF91313.1"/>
    <property type="molecule type" value="Genomic_DNA"/>
</dbReference>
<evidence type="ECO:0000256" key="1">
    <source>
        <dbReference type="SAM" id="Coils"/>
    </source>
</evidence>
<keyword evidence="2" id="KW-1133">Transmembrane helix</keyword>
<comment type="caution">
    <text evidence="3">The sequence shown here is derived from an EMBL/GenBank/DDBJ whole genome shotgun (WGS) entry which is preliminary data.</text>
</comment>
<keyword evidence="2" id="KW-0812">Transmembrane</keyword>
<evidence type="ECO:0000256" key="2">
    <source>
        <dbReference type="SAM" id="Phobius"/>
    </source>
</evidence>
<sequence>MRADCVTSGGLHEQAVGGGLLLGFGGISALSALAVGAEVLGGPKRRGAAGAGAEAAEQEAEAAAAAREVAEAAREAERELRSFDEALRRRERQRQL</sequence>
<dbReference type="InParanoid" id="A0A2V0P0E0"/>
<keyword evidence="1" id="KW-0175">Coiled coil</keyword>